<dbReference type="EMBL" id="JAJFZV010000015">
    <property type="protein sequence ID" value="MCC3298884.1"/>
    <property type="molecule type" value="Genomic_DNA"/>
</dbReference>
<gene>
    <name evidence="2" type="ORF">LJ757_13880</name>
</gene>
<evidence type="ECO:0000313" key="2">
    <source>
        <dbReference type="EMBL" id="MCC3298884.1"/>
    </source>
</evidence>
<sequence length="232" mass="25681">MSSASRQELEDQIRRRTQAAARLLTPVQAANLVNGVAAAEREAESWEEIKASEQLERDLHERYPEYFEAAEAVRDGEARADLPRFRAWGREQRRLAREADGWLAGNAARIRTIGGVLLGAALLAKPFDLISSEVFGAAAAVAAALLVLGTQLLKKRRSPLWNGVFADPKMASAYVWGCASRAAATALIRTREPDAGAWETNMLQIEAMWDRRTCRSELFAEEDYSGIRYTSA</sequence>
<reference evidence="2" key="1">
    <citation type="submission" date="2021-10" db="EMBL/GenBank/DDBJ databases">
        <title>Novel species in genus Arthrobacter.</title>
        <authorList>
            <person name="Liu Y."/>
        </authorList>
    </citation>
    <scope>NUCLEOTIDE SEQUENCE</scope>
    <source>
        <strain evidence="2">Zg-Y453</strain>
    </source>
</reference>
<name>A0A9X1MF21_9MICC</name>
<dbReference type="RefSeq" id="WP_227896788.1">
    <property type="nucleotide sequence ID" value="NZ_CP099466.1"/>
</dbReference>
<keyword evidence="3" id="KW-1185">Reference proteome</keyword>
<dbReference type="AlphaFoldDB" id="A0A9X1MF21"/>
<evidence type="ECO:0000313" key="3">
    <source>
        <dbReference type="Proteomes" id="UP001139158"/>
    </source>
</evidence>
<feature type="transmembrane region" description="Helical" evidence="1">
    <location>
        <begin position="129"/>
        <end position="148"/>
    </location>
</feature>
<dbReference type="Proteomes" id="UP001139158">
    <property type="component" value="Unassembled WGS sequence"/>
</dbReference>
<feature type="transmembrane region" description="Helical" evidence="1">
    <location>
        <begin position="102"/>
        <end position="123"/>
    </location>
</feature>
<organism evidence="2 3">
    <name type="scientific">Arthrobacter caoxuetaonis</name>
    <dbReference type="NCBI Taxonomy" id="2886935"/>
    <lineage>
        <taxon>Bacteria</taxon>
        <taxon>Bacillati</taxon>
        <taxon>Actinomycetota</taxon>
        <taxon>Actinomycetes</taxon>
        <taxon>Micrococcales</taxon>
        <taxon>Micrococcaceae</taxon>
        <taxon>Arthrobacter</taxon>
    </lineage>
</organism>
<comment type="caution">
    <text evidence="2">The sequence shown here is derived from an EMBL/GenBank/DDBJ whole genome shotgun (WGS) entry which is preliminary data.</text>
</comment>
<keyword evidence="1" id="KW-0812">Transmembrane</keyword>
<keyword evidence="1" id="KW-0472">Membrane</keyword>
<evidence type="ECO:0000256" key="1">
    <source>
        <dbReference type="SAM" id="Phobius"/>
    </source>
</evidence>
<protein>
    <submittedName>
        <fullName evidence="2">Uncharacterized protein</fullName>
    </submittedName>
</protein>
<keyword evidence="1" id="KW-1133">Transmembrane helix</keyword>
<proteinExistence type="predicted"/>
<accession>A0A9X1MF21</accession>